<comment type="catalytic activity">
    <reaction evidence="10 11">
        <text>N(6)-[(R)-dihydrolipoyl]-L-lysyl-[protein] + succinyl-CoA = N(6)-[(R)-S(8)-succinyldihydrolipoyl]-L-lysyl-[protein] + CoA</text>
        <dbReference type="Rhea" id="RHEA:15213"/>
        <dbReference type="Rhea" id="RHEA-COMP:10475"/>
        <dbReference type="Rhea" id="RHEA-COMP:20092"/>
        <dbReference type="ChEBI" id="CHEBI:57287"/>
        <dbReference type="ChEBI" id="CHEBI:57292"/>
        <dbReference type="ChEBI" id="CHEBI:83100"/>
        <dbReference type="ChEBI" id="CHEBI:83120"/>
        <dbReference type="EC" id="2.3.1.61"/>
    </reaction>
</comment>
<dbReference type="InterPro" id="IPR050537">
    <property type="entry name" value="2-oxoacid_dehydrogenase"/>
</dbReference>
<dbReference type="NCBIfam" id="NF004309">
    <property type="entry name" value="PRK05704.1"/>
    <property type="match status" value="1"/>
</dbReference>
<evidence type="ECO:0000256" key="10">
    <source>
        <dbReference type="ARBA" id="ARBA00052761"/>
    </source>
</evidence>
<dbReference type="Gene3D" id="4.10.320.10">
    <property type="entry name" value="E3-binding domain"/>
    <property type="match status" value="1"/>
</dbReference>
<dbReference type="UniPathway" id="UPA00868">
    <property type="reaction ID" value="UER00840"/>
</dbReference>
<dbReference type="InterPro" id="IPR023213">
    <property type="entry name" value="CAT-like_dom_sf"/>
</dbReference>
<evidence type="ECO:0000256" key="3">
    <source>
        <dbReference type="ARBA" id="ARBA00007317"/>
    </source>
</evidence>
<dbReference type="InterPro" id="IPR006255">
    <property type="entry name" value="SucB"/>
</dbReference>
<dbReference type="AlphaFoldDB" id="A0A518I2M0"/>
<evidence type="ECO:0000256" key="4">
    <source>
        <dbReference type="ARBA" id="ARBA00012945"/>
    </source>
</evidence>
<evidence type="ECO:0000313" key="15">
    <source>
        <dbReference type="EMBL" id="QDV47360.1"/>
    </source>
</evidence>
<dbReference type="OrthoDB" id="9805770at2"/>
<dbReference type="InterPro" id="IPR004167">
    <property type="entry name" value="PSBD"/>
</dbReference>
<sequence length="431" mass="45536">MSEIVDVEVPTVGESITEVQLGAWIKSEGEWVDSGEDLVEIETEKASVQLPAPAAGFLEGISKQEGDFAEIGELIAKIRVAPKPDSDASASPGSGSATASADSTAGTGAGGSAASFVMPAAQRLLDENGLSASDVPASGPGGRLLKEDVQKYLESGGAKPASQPAKESPAAAPAGKPAASTGVTAPSKPTSTLMTGAPDRSEEVKPLSMLRRTIASRLVNAQQTAALLTTFNEIDMQPVMSLRKKYKDAFLEKHGVKLGFMSFFAKAAVEALRRFPAVNAEIREDSAIYRNYQDIGVAIGGGKGLVVPIIRNTERLSFAEIEWTIADFAKQATENRLQAEDLIGGTFTISNGGVYGSLLSTPIVNPPQSGILGLHSIQDRPVAIDGKVEIRPMMYVALTYDHRIVDGREAVGFLRTIKEVIEDPARLFLEL</sequence>
<feature type="region of interest" description="Disordered" evidence="12">
    <location>
        <begin position="83"/>
        <end position="111"/>
    </location>
</feature>
<dbReference type="GO" id="GO:0004149">
    <property type="term" value="F:dihydrolipoyllysine-residue succinyltransferase activity"/>
    <property type="evidence" value="ECO:0007669"/>
    <property type="project" value="UniProtKB-UniRule"/>
</dbReference>
<dbReference type="Proteomes" id="UP000319004">
    <property type="component" value="Chromosome"/>
</dbReference>
<dbReference type="SUPFAM" id="SSF47005">
    <property type="entry name" value="Peripheral subunit-binding domain of 2-oxo acid dehydrogenase complex"/>
    <property type="match status" value="1"/>
</dbReference>
<evidence type="ECO:0000256" key="9">
    <source>
        <dbReference type="ARBA" id="ARBA00023315"/>
    </source>
</evidence>
<dbReference type="Pfam" id="PF00364">
    <property type="entry name" value="Biotin_lipoyl"/>
    <property type="match status" value="1"/>
</dbReference>
<dbReference type="GO" id="GO:0005829">
    <property type="term" value="C:cytosol"/>
    <property type="evidence" value="ECO:0007669"/>
    <property type="project" value="TreeGrafter"/>
</dbReference>
<dbReference type="GO" id="GO:0006099">
    <property type="term" value="P:tricarboxylic acid cycle"/>
    <property type="evidence" value="ECO:0007669"/>
    <property type="project" value="UniProtKB-UniRule"/>
</dbReference>
<feature type="compositionally biased region" description="Low complexity" evidence="12">
    <location>
        <begin position="87"/>
        <end position="106"/>
    </location>
</feature>
<dbReference type="PROSITE" id="PS50968">
    <property type="entry name" value="BIOTINYL_LIPOYL"/>
    <property type="match status" value="1"/>
</dbReference>
<feature type="compositionally biased region" description="Polar residues" evidence="12">
    <location>
        <begin position="181"/>
        <end position="194"/>
    </location>
</feature>
<dbReference type="PROSITE" id="PS00189">
    <property type="entry name" value="LIPOYL"/>
    <property type="match status" value="1"/>
</dbReference>
<dbReference type="EMBL" id="CP037423">
    <property type="protein sequence ID" value="QDV47360.1"/>
    <property type="molecule type" value="Genomic_DNA"/>
</dbReference>
<dbReference type="InterPro" id="IPR001078">
    <property type="entry name" value="2-oxoacid_DH_actylTfrase"/>
</dbReference>
<proteinExistence type="inferred from homology"/>
<comment type="cofactor">
    <cofactor evidence="11">
        <name>(R)-lipoate</name>
        <dbReference type="ChEBI" id="CHEBI:83088"/>
    </cofactor>
    <text evidence="11">Binds 1 lipoyl cofactor covalently.</text>
</comment>
<dbReference type="InterPro" id="IPR003016">
    <property type="entry name" value="2-oxoA_DH_lipoyl-BS"/>
</dbReference>
<comment type="function">
    <text evidence="1 11">E2 component of the 2-oxoglutarate dehydrogenase (OGDH) complex which catalyzes the second step in the conversion of 2-oxoglutarate to succinyl-CoA and CO(2).</text>
</comment>
<feature type="domain" description="Lipoyl-binding" evidence="13">
    <location>
        <begin position="4"/>
        <end position="79"/>
    </location>
</feature>
<dbReference type="Gene3D" id="2.40.50.100">
    <property type="match status" value="1"/>
</dbReference>
<protein>
    <recommendedName>
        <fullName evidence="5 11">Dihydrolipoyllysine-residue succinyltransferase component of 2-oxoglutarate dehydrogenase complex</fullName>
        <ecNumber evidence="4 11">2.3.1.61</ecNumber>
    </recommendedName>
    <alternativeName>
        <fullName evidence="11">2-oxoglutarate dehydrogenase complex component E2</fullName>
    </alternativeName>
</protein>
<dbReference type="Pfam" id="PF00198">
    <property type="entry name" value="2-oxoacid_dh"/>
    <property type="match status" value="1"/>
</dbReference>
<name>A0A518I2M0_9BACT</name>
<dbReference type="RefSeq" id="WP_145391443.1">
    <property type="nucleotide sequence ID" value="NZ_CP037423.1"/>
</dbReference>
<evidence type="ECO:0000256" key="7">
    <source>
        <dbReference type="ARBA" id="ARBA00022679"/>
    </source>
</evidence>
<feature type="region of interest" description="Disordered" evidence="12">
    <location>
        <begin position="154"/>
        <end position="205"/>
    </location>
</feature>
<evidence type="ECO:0000313" key="16">
    <source>
        <dbReference type="Proteomes" id="UP000319004"/>
    </source>
</evidence>
<evidence type="ECO:0000259" key="13">
    <source>
        <dbReference type="PROSITE" id="PS50968"/>
    </source>
</evidence>
<gene>
    <name evidence="15" type="primary">sucB</name>
    <name evidence="15" type="ORF">Enr13x_72690</name>
</gene>
<dbReference type="SUPFAM" id="SSF52777">
    <property type="entry name" value="CoA-dependent acyltransferases"/>
    <property type="match status" value="1"/>
</dbReference>
<dbReference type="SUPFAM" id="SSF51230">
    <property type="entry name" value="Single hybrid motif"/>
    <property type="match status" value="1"/>
</dbReference>
<evidence type="ECO:0000256" key="12">
    <source>
        <dbReference type="SAM" id="MobiDB-lite"/>
    </source>
</evidence>
<evidence type="ECO:0000256" key="11">
    <source>
        <dbReference type="RuleBase" id="RU361138"/>
    </source>
</evidence>
<dbReference type="InterPro" id="IPR000089">
    <property type="entry name" value="Biotin_lipoyl"/>
</dbReference>
<evidence type="ECO:0000256" key="5">
    <source>
        <dbReference type="ARBA" id="ARBA00019511"/>
    </source>
</evidence>
<comment type="similarity">
    <text evidence="3 11">Belongs to the 2-oxoacid dehydrogenase family.</text>
</comment>
<accession>A0A518I2M0</accession>
<dbReference type="InterPro" id="IPR036625">
    <property type="entry name" value="E3-bd_dom_sf"/>
</dbReference>
<feature type="compositionally biased region" description="Low complexity" evidence="12">
    <location>
        <begin position="158"/>
        <end position="180"/>
    </location>
</feature>
<comment type="pathway">
    <text evidence="2 11">Amino-acid degradation; L-lysine degradation via saccharopine pathway; glutaryl-CoA from L-lysine: step 6/6.</text>
</comment>
<evidence type="ECO:0000256" key="2">
    <source>
        <dbReference type="ARBA" id="ARBA00005145"/>
    </source>
</evidence>
<organism evidence="15 16">
    <name type="scientific">Stieleria neptunia</name>
    <dbReference type="NCBI Taxonomy" id="2527979"/>
    <lineage>
        <taxon>Bacteria</taxon>
        <taxon>Pseudomonadati</taxon>
        <taxon>Planctomycetota</taxon>
        <taxon>Planctomycetia</taxon>
        <taxon>Pirellulales</taxon>
        <taxon>Pirellulaceae</taxon>
        <taxon>Stieleria</taxon>
    </lineage>
</organism>
<keyword evidence="6 11" id="KW-0816">Tricarboxylic acid cycle</keyword>
<keyword evidence="8 11" id="KW-0450">Lipoyl</keyword>
<dbReference type="EC" id="2.3.1.61" evidence="4 11"/>
<dbReference type="PANTHER" id="PTHR43416">
    <property type="entry name" value="DIHYDROLIPOYLLYSINE-RESIDUE SUCCINYLTRANSFERASE COMPONENT OF 2-OXOGLUTARATE DEHYDROGENASE COMPLEX, MITOCHONDRIAL-RELATED"/>
    <property type="match status" value="1"/>
</dbReference>
<dbReference type="GO" id="GO:0045252">
    <property type="term" value="C:oxoglutarate dehydrogenase complex"/>
    <property type="evidence" value="ECO:0007669"/>
    <property type="project" value="UniProtKB-UniRule"/>
</dbReference>
<dbReference type="Gene3D" id="3.30.559.10">
    <property type="entry name" value="Chloramphenicol acetyltransferase-like domain"/>
    <property type="match status" value="1"/>
</dbReference>
<dbReference type="PANTHER" id="PTHR43416:SF5">
    <property type="entry name" value="DIHYDROLIPOYLLYSINE-RESIDUE SUCCINYLTRANSFERASE COMPONENT OF 2-OXOGLUTARATE DEHYDROGENASE COMPLEX, MITOCHONDRIAL"/>
    <property type="match status" value="1"/>
</dbReference>
<keyword evidence="9 11" id="KW-0012">Acyltransferase</keyword>
<keyword evidence="7 11" id="KW-0808">Transferase</keyword>
<keyword evidence="16" id="KW-1185">Reference proteome</keyword>
<dbReference type="GO" id="GO:0033512">
    <property type="term" value="P:L-lysine catabolic process to acetyl-CoA via saccharopine"/>
    <property type="evidence" value="ECO:0007669"/>
    <property type="project" value="UniProtKB-UniRule"/>
</dbReference>
<evidence type="ECO:0000256" key="8">
    <source>
        <dbReference type="ARBA" id="ARBA00022823"/>
    </source>
</evidence>
<dbReference type="NCBIfam" id="TIGR01347">
    <property type="entry name" value="sucB"/>
    <property type="match status" value="1"/>
</dbReference>
<dbReference type="PROSITE" id="PS51826">
    <property type="entry name" value="PSBD"/>
    <property type="match status" value="1"/>
</dbReference>
<dbReference type="Pfam" id="PF02817">
    <property type="entry name" value="E3_binding"/>
    <property type="match status" value="1"/>
</dbReference>
<dbReference type="CDD" id="cd06849">
    <property type="entry name" value="lipoyl_domain"/>
    <property type="match status" value="1"/>
</dbReference>
<dbReference type="InterPro" id="IPR011053">
    <property type="entry name" value="Single_hybrid_motif"/>
</dbReference>
<evidence type="ECO:0000256" key="6">
    <source>
        <dbReference type="ARBA" id="ARBA00022532"/>
    </source>
</evidence>
<dbReference type="KEGG" id="snep:Enr13x_72690"/>
<evidence type="ECO:0000256" key="1">
    <source>
        <dbReference type="ARBA" id="ARBA00004052"/>
    </source>
</evidence>
<reference evidence="15 16" key="1">
    <citation type="submission" date="2019-03" db="EMBL/GenBank/DDBJ databases">
        <title>Deep-cultivation of Planctomycetes and their phenomic and genomic characterization uncovers novel biology.</title>
        <authorList>
            <person name="Wiegand S."/>
            <person name="Jogler M."/>
            <person name="Boedeker C."/>
            <person name="Pinto D."/>
            <person name="Vollmers J."/>
            <person name="Rivas-Marin E."/>
            <person name="Kohn T."/>
            <person name="Peeters S.H."/>
            <person name="Heuer A."/>
            <person name="Rast P."/>
            <person name="Oberbeckmann S."/>
            <person name="Bunk B."/>
            <person name="Jeske O."/>
            <person name="Meyerdierks A."/>
            <person name="Storesund J.E."/>
            <person name="Kallscheuer N."/>
            <person name="Luecker S."/>
            <person name="Lage O.M."/>
            <person name="Pohl T."/>
            <person name="Merkel B.J."/>
            <person name="Hornburger P."/>
            <person name="Mueller R.-W."/>
            <person name="Bruemmer F."/>
            <person name="Labrenz M."/>
            <person name="Spormann A.M."/>
            <person name="Op den Camp H."/>
            <person name="Overmann J."/>
            <person name="Amann R."/>
            <person name="Jetten M.S.M."/>
            <person name="Mascher T."/>
            <person name="Medema M.H."/>
            <person name="Devos D.P."/>
            <person name="Kaster A.-K."/>
            <person name="Ovreas L."/>
            <person name="Rohde M."/>
            <person name="Galperin M.Y."/>
            <person name="Jogler C."/>
        </authorList>
    </citation>
    <scope>NUCLEOTIDE SEQUENCE [LARGE SCALE GENOMIC DNA]</scope>
    <source>
        <strain evidence="15 16">Enr13</strain>
    </source>
</reference>
<evidence type="ECO:0000259" key="14">
    <source>
        <dbReference type="PROSITE" id="PS51826"/>
    </source>
</evidence>
<feature type="domain" description="Peripheral subunit-binding (PSBD)" evidence="14">
    <location>
        <begin position="116"/>
        <end position="153"/>
    </location>
</feature>